<gene>
    <name evidence="1" type="ORF">C5750_14145</name>
</gene>
<dbReference type="AlphaFoldDB" id="A0A2S9JK91"/>
<dbReference type="SUPFAM" id="SSF52540">
    <property type="entry name" value="P-loop containing nucleoside triphosphate hydrolases"/>
    <property type="match status" value="1"/>
</dbReference>
<dbReference type="Proteomes" id="UP000238563">
    <property type="component" value="Unassembled WGS sequence"/>
</dbReference>
<dbReference type="RefSeq" id="WP_105734498.1">
    <property type="nucleotide sequence ID" value="NZ_PVBT01000003.1"/>
</dbReference>
<sequence length="311" mass="34939">MANHLLIAGTGRAGTSLLVRYLNALGLTTHITRSNGQTHLIEDANAGLEDLILHGGENLPYVVKSPWLYQFIDEVLKRADITIDGVIIPIRNLAEAASSRIILELQRLHHTQEWMADEARTWDHWGETPGGAVYALDPVDQARLLAVGFHHLVERLTRAGIPIYLVAFPRFTQDPEYLFSTLRGCLPASANLSSIQALHHSLIEPEKVRVESEIAVQTLPRLPAATSDDFPSLEQLDNIALRREIKKVRLLHAAAMDKGNQDRSALEQKSREQDQIILRLQGELSAIRSSTSWRMTQPLRHVVQRVRNQRP</sequence>
<dbReference type="OrthoDB" id="5196487at2"/>
<evidence type="ECO:0000313" key="2">
    <source>
        <dbReference type="Proteomes" id="UP000238563"/>
    </source>
</evidence>
<comment type="caution">
    <text evidence="1">The sequence shown here is derived from an EMBL/GenBank/DDBJ whole genome shotgun (WGS) entry which is preliminary data.</text>
</comment>
<keyword evidence="2" id="KW-1185">Reference proteome</keyword>
<evidence type="ECO:0008006" key="3">
    <source>
        <dbReference type="Google" id="ProtNLM"/>
    </source>
</evidence>
<reference evidence="1 2" key="1">
    <citation type="submission" date="2018-02" db="EMBL/GenBank/DDBJ databases">
        <title>The draft genome of Phyllobacterium myrsinacearum DSM5892.</title>
        <authorList>
            <person name="Li L."/>
            <person name="Liu L."/>
            <person name="Zhang X."/>
            <person name="Wang T."/>
        </authorList>
    </citation>
    <scope>NUCLEOTIDE SEQUENCE [LARGE SCALE GENOMIC DNA]</scope>
    <source>
        <strain evidence="1 2">DSM 5892</strain>
    </source>
</reference>
<dbReference type="EMBL" id="PVBT01000003">
    <property type="protein sequence ID" value="PRD53497.1"/>
    <property type="molecule type" value="Genomic_DNA"/>
</dbReference>
<organism evidence="1 2">
    <name type="scientific">Phyllobacterium myrsinacearum</name>
    <dbReference type="NCBI Taxonomy" id="28101"/>
    <lineage>
        <taxon>Bacteria</taxon>
        <taxon>Pseudomonadati</taxon>
        <taxon>Pseudomonadota</taxon>
        <taxon>Alphaproteobacteria</taxon>
        <taxon>Hyphomicrobiales</taxon>
        <taxon>Phyllobacteriaceae</taxon>
        <taxon>Phyllobacterium</taxon>
    </lineage>
</organism>
<proteinExistence type="predicted"/>
<name>A0A2S9JK91_9HYPH</name>
<dbReference type="InterPro" id="IPR027417">
    <property type="entry name" value="P-loop_NTPase"/>
</dbReference>
<evidence type="ECO:0000313" key="1">
    <source>
        <dbReference type="EMBL" id="PRD53497.1"/>
    </source>
</evidence>
<protein>
    <recommendedName>
        <fullName evidence="3">Sulfotransferase family protein</fullName>
    </recommendedName>
</protein>
<accession>A0A2S9JK91</accession>